<evidence type="ECO:0000313" key="8">
    <source>
        <dbReference type="Proteomes" id="UP000803884"/>
    </source>
</evidence>
<keyword evidence="2 6" id="KW-0812">Transmembrane</keyword>
<comment type="similarity">
    <text evidence="5">Belongs to the anthrone oxygenase family.</text>
</comment>
<comment type="subcellular location">
    <subcellularLocation>
        <location evidence="1">Membrane</location>
        <topology evidence="1">Multi-pass membrane protein</topology>
    </subcellularLocation>
</comment>
<dbReference type="EMBL" id="JAAQHG020000004">
    <property type="protein sequence ID" value="KAL1589762.1"/>
    <property type="molecule type" value="Genomic_DNA"/>
</dbReference>
<evidence type="ECO:0000256" key="4">
    <source>
        <dbReference type="ARBA" id="ARBA00023136"/>
    </source>
</evidence>
<dbReference type="PANTHER" id="PTHR35042">
    <property type="entry name" value="ANTHRONE OXYGENASE ENCC"/>
    <property type="match status" value="1"/>
</dbReference>
<evidence type="ECO:0000256" key="5">
    <source>
        <dbReference type="ARBA" id="ARBA00034313"/>
    </source>
</evidence>
<dbReference type="RefSeq" id="XP_069232867.1">
    <property type="nucleotide sequence ID" value="XM_069370221.1"/>
</dbReference>
<keyword evidence="3 6" id="KW-1133">Transmembrane helix</keyword>
<feature type="transmembrane region" description="Helical" evidence="6">
    <location>
        <begin position="47"/>
        <end position="77"/>
    </location>
</feature>
<proteinExistence type="inferred from homology"/>
<evidence type="ECO:0000256" key="1">
    <source>
        <dbReference type="ARBA" id="ARBA00004141"/>
    </source>
</evidence>
<reference evidence="7 8" key="1">
    <citation type="journal article" date="2020" name="Microbiol. Resour. Announc.">
        <title>Draft Genome Sequence of a Cladosporium Species Isolated from the Mesophotic Ascidian Didemnum maculosum.</title>
        <authorList>
            <person name="Gioti A."/>
            <person name="Siaperas R."/>
            <person name="Nikolaivits E."/>
            <person name="Le Goff G."/>
            <person name="Ouazzani J."/>
            <person name="Kotoulas G."/>
            <person name="Topakas E."/>
        </authorList>
    </citation>
    <scope>NUCLEOTIDE SEQUENCE [LARGE SCALE GENOMIC DNA]</scope>
    <source>
        <strain evidence="7 8">TM138-S3</strain>
    </source>
</reference>
<evidence type="ECO:0000313" key="7">
    <source>
        <dbReference type="EMBL" id="KAL1589762.1"/>
    </source>
</evidence>
<dbReference type="AlphaFoldDB" id="A0AB34L136"/>
<evidence type="ECO:0000256" key="2">
    <source>
        <dbReference type="ARBA" id="ARBA00022692"/>
    </source>
</evidence>
<dbReference type="GO" id="GO:0016020">
    <property type="term" value="C:membrane"/>
    <property type="evidence" value="ECO:0007669"/>
    <property type="project" value="UniProtKB-SubCell"/>
</dbReference>
<dbReference type="GeneID" id="96003059"/>
<sequence>MDAPTLVVAAKLTSITLSLLTSGYGLFASQNILPRLLSEPPRVSTPLFAHIFRTGGIFVVPLSMTSTAASAYLAYALPLERNAWGAAALAALATMPWTGLVMLPGIRRLIEIVRMRGCKGRVKGVGSIWGC</sequence>
<gene>
    <name evidence="7" type="ORF">WHR41_01615</name>
</gene>
<evidence type="ECO:0000256" key="6">
    <source>
        <dbReference type="SAM" id="Phobius"/>
    </source>
</evidence>
<accession>A0AB34L136</accession>
<feature type="transmembrane region" description="Helical" evidence="6">
    <location>
        <begin position="83"/>
        <end position="106"/>
    </location>
</feature>
<name>A0AB34L136_9PEZI</name>
<feature type="transmembrane region" description="Helical" evidence="6">
    <location>
        <begin position="6"/>
        <end position="27"/>
    </location>
</feature>
<keyword evidence="4 6" id="KW-0472">Membrane</keyword>
<dbReference type="PANTHER" id="PTHR35042:SF1">
    <property type="entry name" value="DUF1772-DOMAIN-CONTAINING PROTEIN"/>
    <property type="match status" value="1"/>
</dbReference>
<protein>
    <submittedName>
        <fullName evidence="7">Uncharacterized protein</fullName>
    </submittedName>
</protein>
<keyword evidence="8" id="KW-1185">Reference proteome</keyword>
<evidence type="ECO:0000256" key="3">
    <source>
        <dbReference type="ARBA" id="ARBA00022989"/>
    </source>
</evidence>
<dbReference type="Proteomes" id="UP000803884">
    <property type="component" value="Unassembled WGS sequence"/>
</dbReference>
<organism evidence="7 8">
    <name type="scientific">Cladosporium halotolerans</name>
    <dbReference type="NCBI Taxonomy" id="1052096"/>
    <lineage>
        <taxon>Eukaryota</taxon>
        <taxon>Fungi</taxon>
        <taxon>Dikarya</taxon>
        <taxon>Ascomycota</taxon>
        <taxon>Pezizomycotina</taxon>
        <taxon>Dothideomycetes</taxon>
        <taxon>Dothideomycetidae</taxon>
        <taxon>Cladosporiales</taxon>
        <taxon>Cladosporiaceae</taxon>
        <taxon>Cladosporium</taxon>
    </lineage>
</organism>
<comment type="caution">
    <text evidence="7">The sequence shown here is derived from an EMBL/GenBank/DDBJ whole genome shotgun (WGS) entry which is preliminary data.</text>
</comment>